<evidence type="ECO:0008006" key="3">
    <source>
        <dbReference type="Google" id="ProtNLM"/>
    </source>
</evidence>
<dbReference type="InterPro" id="IPR026906">
    <property type="entry name" value="LRR_5"/>
</dbReference>
<proteinExistence type="predicted"/>
<organism evidence="1 2">
    <name type="scientific">Entamoeba invadens IP1</name>
    <dbReference type="NCBI Taxonomy" id="370355"/>
    <lineage>
        <taxon>Eukaryota</taxon>
        <taxon>Amoebozoa</taxon>
        <taxon>Evosea</taxon>
        <taxon>Archamoebae</taxon>
        <taxon>Mastigamoebida</taxon>
        <taxon>Entamoebidae</taxon>
        <taxon>Entamoeba</taxon>
    </lineage>
</organism>
<dbReference type="EMBL" id="KB206395">
    <property type="protein sequence ID" value="ELP92110.1"/>
    <property type="molecule type" value="Genomic_DNA"/>
</dbReference>
<dbReference type="Gene3D" id="3.80.10.10">
    <property type="entry name" value="Ribonuclease Inhibitor"/>
    <property type="match status" value="3"/>
</dbReference>
<gene>
    <name evidence="1" type="ORF">EIN_380070</name>
</gene>
<dbReference type="RefSeq" id="XP_004258881.1">
    <property type="nucleotide sequence ID" value="XM_004258833.1"/>
</dbReference>
<dbReference type="GeneID" id="14891109"/>
<reference evidence="1 2" key="1">
    <citation type="submission" date="2012-10" db="EMBL/GenBank/DDBJ databases">
        <authorList>
            <person name="Zafar N."/>
            <person name="Inman J."/>
            <person name="Hall N."/>
            <person name="Lorenzi H."/>
            <person name="Caler E."/>
        </authorList>
    </citation>
    <scope>NUCLEOTIDE SEQUENCE [LARGE SCALE GENOMIC DNA]</scope>
    <source>
        <strain evidence="1 2">IP1</strain>
    </source>
</reference>
<dbReference type="Pfam" id="PF13306">
    <property type="entry name" value="LRR_5"/>
    <property type="match status" value="3"/>
</dbReference>
<dbReference type="InterPro" id="IPR053139">
    <property type="entry name" value="Surface_bspA-like"/>
</dbReference>
<dbReference type="OrthoDB" id="25904at2759"/>
<dbReference type="AlphaFoldDB" id="A0A0A1UAU6"/>
<name>A0A0A1UAU6_ENTIV</name>
<dbReference type="PANTHER" id="PTHR45661:SF3">
    <property type="entry name" value="IG-LIKE DOMAIN-CONTAINING PROTEIN"/>
    <property type="match status" value="1"/>
</dbReference>
<evidence type="ECO:0000313" key="2">
    <source>
        <dbReference type="Proteomes" id="UP000014680"/>
    </source>
</evidence>
<dbReference type="VEuPathDB" id="AmoebaDB:EIN_380070"/>
<dbReference type="PANTHER" id="PTHR45661">
    <property type="entry name" value="SURFACE ANTIGEN"/>
    <property type="match status" value="1"/>
</dbReference>
<keyword evidence="2" id="KW-1185">Reference proteome</keyword>
<sequence length="592" mass="66286">MNTEETSTTESTSTLSEFSMSKSSDVIHTTAELYKGKLTVSDVRRVGLFFESRADFIHITFVSKKFQDFVDGYRFNPISETKLFPSIEEQHLYTPKDLPSPRYKQYVYRYSVDYSFFLAHNCENCDFRTVTFTQTSPKPTQIGYGVTHILFKGMFSNTLESIALPKSLISIGESAFENCDWLTAVTLGGISEMKRRCFANCRRLKELNVPNTVKLIGDHSFANCSLMTSLTLPSKLKFIGKGCFNNCVGLVKVHTQCRIYRGLVSYHVAKLISMNITKCAEIEFTASDREVHGNVIPQNIKILGEECFAGCMFDTLKIPKSVIEIDTKAFSKCTRLEGVVLSDSIKIIEDGAFMCDYSLKEVVLPNFIEEISENCFLWCRSLVSITIPENVRFIRKSAFENCKALSAINFPNTLEVIGDHAFAFCDELKEILLPKGVTSLEGECFINCSSLSKVVLPCGLIHFGENVVSGCDSLREIETNPHQSTFSAKVPFRIAQLLLKNNVKCLDIVFTKEDRLVFPVGVPLGVQEIGHGCFFGADITSIQIPTSVTLIDDFCFFNCRKLRSCTVKDTVTFGKNCFGDCGMLNPKPDTEA</sequence>
<evidence type="ECO:0000313" key="1">
    <source>
        <dbReference type="EMBL" id="ELP92110.1"/>
    </source>
</evidence>
<dbReference type="SUPFAM" id="SSF52058">
    <property type="entry name" value="L domain-like"/>
    <property type="match status" value="2"/>
</dbReference>
<dbReference type="OMA" id="LAHNCEN"/>
<accession>A0A0A1UAU6</accession>
<protein>
    <recommendedName>
        <fullName evidence="3">Leucine rich repeat containing protein BspA family protein</fullName>
    </recommendedName>
</protein>
<dbReference type="InterPro" id="IPR032675">
    <property type="entry name" value="LRR_dom_sf"/>
</dbReference>
<dbReference type="Proteomes" id="UP000014680">
    <property type="component" value="Unassembled WGS sequence"/>
</dbReference>
<dbReference type="KEGG" id="eiv:EIN_380070"/>